<keyword evidence="1" id="KW-0808">Transferase</keyword>
<accession>A0A5R9KKS8</accession>
<dbReference type="Proteomes" id="UP000309788">
    <property type="component" value="Unassembled WGS sequence"/>
</dbReference>
<sequence>MGLRTFISDHFIKDIVPYKPLKLTKPEKTLEIVSAWKGLEMIIADIIERFGLKNESCIEFGVEFGYSAVVFSNYFKSVTGVDTFEGDIHTENKAEHYLETSNRLAEYKNIVLVKSDYKDWIKRDNKRYDLAHVDIVHNYKETFECGLWAAQHSSCTIFHDTESFPEVRRAVKDIAAETGQKLYNYPYHYGLGILVDKKSIGKK</sequence>
<protein>
    <submittedName>
        <fullName evidence="1">Class I SAM-dependent methyltransferase</fullName>
    </submittedName>
</protein>
<name>A0A5R9KKS8_9BACT</name>
<gene>
    <name evidence="1" type="ORF">FEM55_06745</name>
</gene>
<dbReference type="SUPFAM" id="SSF53335">
    <property type="entry name" value="S-adenosyl-L-methionine-dependent methyltransferases"/>
    <property type="match status" value="1"/>
</dbReference>
<dbReference type="OrthoDB" id="1422982at2"/>
<evidence type="ECO:0000313" key="1">
    <source>
        <dbReference type="EMBL" id="TLU96818.1"/>
    </source>
</evidence>
<keyword evidence="1" id="KW-0489">Methyltransferase</keyword>
<dbReference type="AlphaFoldDB" id="A0A5R9KKS8"/>
<proteinExistence type="predicted"/>
<comment type="caution">
    <text evidence="1">The sequence shown here is derived from an EMBL/GenBank/DDBJ whole genome shotgun (WGS) entry which is preliminary data.</text>
</comment>
<dbReference type="GO" id="GO:0008168">
    <property type="term" value="F:methyltransferase activity"/>
    <property type="evidence" value="ECO:0007669"/>
    <property type="project" value="UniProtKB-KW"/>
</dbReference>
<dbReference type="GO" id="GO:0032259">
    <property type="term" value="P:methylation"/>
    <property type="evidence" value="ECO:0007669"/>
    <property type="project" value="UniProtKB-KW"/>
</dbReference>
<dbReference type="Gene3D" id="3.40.50.150">
    <property type="entry name" value="Vaccinia Virus protein VP39"/>
    <property type="match status" value="1"/>
</dbReference>
<dbReference type="EMBL" id="VCEI01000011">
    <property type="protein sequence ID" value="TLU96818.1"/>
    <property type="molecule type" value="Genomic_DNA"/>
</dbReference>
<dbReference type="Pfam" id="PF13578">
    <property type="entry name" value="Methyltransf_24"/>
    <property type="match status" value="1"/>
</dbReference>
<dbReference type="RefSeq" id="WP_138280514.1">
    <property type="nucleotide sequence ID" value="NZ_BMGE01000001.1"/>
</dbReference>
<organism evidence="1 2">
    <name type="scientific">Dyadobacter sediminis</name>
    <dbReference type="NCBI Taxonomy" id="1493691"/>
    <lineage>
        <taxon>Bacteria</taxon>
        <taxon>Pseudomonadati</taxon>
        <taxon>Bacteroidota</taxon>
        <taxon>Cytophagia</taxon>
        <taxon>Cytophagales</taxon>
        <taxon>Spirosomataceae</taxon>
        <taxon>Dyadobacter</taxon>
    </lineage>
</organism>
<dbReference type="InterPro" id="IPR029063">
    <property type="entry name" value="SAM-dependent_MTases_sf"/>
</dbReference>
<keyword evidence="2" id="KW-1185">Reference proteome</keyword>
<evidence type="ECO:0000313" key="2">
    <source>
        <dbReference type="Proteomes" id="UP000309788"/>
    </source>
</evidence>
<reference evidence="1 2" key="1">
    <citation type="submission" date="2019-05" db="EMBL/GenBank/DDBJ databases">
        <authorList>
            <person name="Qu J.-H."/>
        </authorList>
    </citation>
    <scope>NUCLEOTIDE SEQUENCE [LARGE SCALE GENOMIC DNA]</scope>
    <source>
        <strain evidence="1 2">Z12</strain>
    </source>
</reference>